<keyword evidence="2 7" id="KW-0812">Transmembrane</keyword>
<dbReference type="Proteomes" id="UP000054600">
    <property type="component" value="Unassembled WGS sequence"/>
</dbReference>
<dbReference type="EMBL" id="LNYW01000061">
    <property type="protein sequence ID" value="KTD57842.1"/>
    <property type="molecule type" value="Genomic_DNA"/>
</dbReference>
<dbReference type="InterPro" id="IPR011527">
    <property type="entry name" value="ABC1_TM_dom"/>
</dbReference>
<evidence type="ECO:0000313" key="11">
    <source>
        <dbReference type="Proteomes" id="UP000054600"/>
    </source>
</evidence>
<dbReference type="SUPFAM" id="SSF52540">
    <property type="entry name" value="P-loop containing nucleoside triphosphate hydrolases"/>
    <property type="match status" value="1"/>
</dbReference>
<dbReference type="Gene3D" id="3.40.50.300">
    <property type="entry name" value="P-loop containing nucleotide triphosphate hydrolases"/>
    <property type="match status" value="1"/>
</dbReference>
<protein>
    <submittedName>
        <fullName evidence="10">Multidrug ABC transporter ATPase/permease</fullName>
    </submittedName>
</protein>
<dbReference type="SMART" id="SM00382">
    <property type="entry name" value="AAA"/>
    <property type="match status" value="1"/>
</dbReference>
<dbReference type="InterPro" id="IPR003439">
    <property type="entry name" value="ABC_transporter-like_ATP-bd"/>
</dbReference>
<name>A0A0W0YLT9_9GAMM</name>
<sequence>MQDKDLISPYSSPWQFLWQNIKPYRWWYVLMFQAPVLTALYIFANNYSLKLLIDNFSTGSTIEYHHLIFPITLFIIAQITLDVIWRISDFAEWKAEPYVRKSLLLNAFDYVQYHSFQYFQNTPSGTIISKLKGLLDGYNSIFSNVHHVVGKHFCVIVVSIFVLLIVNVSVFWFLLAWCILFIAIMLPMAIKLNDYSNEAAESKHQVIGFFADNITNIFSLFYFAKRKSELKRAAELMDNDYIPRQLDLYKYDFKFNVIGAVLYWFMLITVFLFMIYLRKNSEISTGDFLFVMLTTITISFDLWSFMSSLCDFMKEVGDFKSSFSILALAHEEPQNPAAKDFHIQHGQIEFRNLSFAYGQGSPVFSDLNLKIKAGEKIGLIGHSGAGKSTLISLLLKNFKPTKGTIFIDEEPADLITADAMRRQIALIPQDIMLFHRTIGENIGYAKDNASLEEIRLAAQMANIAEFIESLPEQYDTLVGERGVKLSGGQRQRIAIARAMLKKAPVIILDEATSSLDSITEQEIQQSINLILEQNNATVIAIAHRLSTIRHMDRIVVMEGGTIIEEGTFDQLINNEQGYFKKLWDSQVNGMIL</sequence>
<dbReference type="SUPFAM" id="SSF90123">
    <property type="entry name" value="ABC transporter transmembrane region"/>
    <property type="match status" value="1"/>
</dbReference>
<dbReference type="InterPro" id="IPR003593">
    <property type="entry name" value="AAA+_ATPase"/>
</dbReference>
<dbReference type="PROSITE" id="PS50893">
    <property type="entry name" value="ABC_TRANSPORTER_2"/>
    <property type="match status" value="1"/>
</dbReference>
<comment type="caution">
    <text evidence="10">The sequence shown here is derived from an EMBL/GenBank/DDBJ whole genome shotgun (WGS) entry which is preliminary data.</text>
</comment>
<dbReference type="RefSeq" id="WP_051078195.1">
    <property type="nucleotide sequence ID" value="NZ_KB892385.1"/>
</dbReference>
<feature type="transmembrane region" description="Helical" evidence="7">
    <location>
        <begin position="64"/>
        <end position="85"/>
    </location>
</feature>
<dbReference type="PROSITE" id="PS00211">
    <property type="entry name" value="ABC_TRANSPORTER_1"/>
    <property type="match status" value="1"/>
</dbReference>
<evidence type="ECO:0000256" key="3">
    <source>
        <dbReference type="ARBA" id="ARBA00022741"/>
    </source>
</evidence>
<dbReference type="eggNOG" id="COG1132">
    <property type="taxonomic scope" value="Bacteria"/>
</dbReference>
<feature type="domain" description="ABC transmembrane type-1" evidence="9">
    <location>
        <begin position="36"/>
        <end position="314"/>
    </location>
</feature>
<evidence type="ECO:0000256" key="7">
    <source>
        <dbReference type="SAM" id="Phobius"/>
    </source>
</evidence>
<dbReference type="Gene3D" id="1.20.1560.10">
    <property type="entry name" value="ABC transporter type 1, transmembrane domain"/>
    <property type="match status" value="1"/>
</dbReference>
<dbReference type="InterPro" id="IPR039421">
    <property type="entry name" value="Type_1_exporter"/>
</dbReference>
<dbReference type="GO" id="GO:0034040">
    <property type="term" value="F:ATPase-coupled lipid transmembrane transporter activity"/>
    <property type="evidence" value="ECO:0007669"/>
    <property type="project" value="TreeGrafter"/>
</dbReference>
<dbReference type="STRING" id="1122169.Lsha_2227"/>
<dbReference type="FunFam" id="3.40.50.300:FF:000218">
    <property type="entry name" value="Multidrug ABC transporter ATP-binding protein"/>
    <property type="match status" value="1"/>
</dbReference>
<feature type="transmembrane region" description="Helical" evidence="7">
    <location>
        <begin position="255"/>
        <end position="276"/>
    </location>
</feature>
<feature type="domain" description="ABC transporter" evidence="8">
    <location>
        <begin position="348"/>
        <end position="584"/>
    </location>
</feature>
<dbReference type="GO" id="GO:0016887">
    <property type="term" value="F:ATP hydrolysis activity"/>
    <property type="evidence" value="ECO:0007669"/>
    <property type="project" value="InterPro"/>
</dbReference>
<keyword evidence="5 7" id="KW-1133">Transmembrane helix</keyword>
<dbReference type="Pfam" id="PF00664">
    <property type="entry name" value="ABC_membrane"/>
    <property type="match status" value="1"/>
</dbReference>
<comment type="subcellular location">
    <subcellularLocation>
        <location evidence="1">Cell membrane</location>
        <topology evidence="1">Multi-pass membrane protein</topology>
    </subcellularLocation>
</comment>
<gene>
    <name evidence="10" type="primary">mdlB_2</name>
    <name evidence="10" type="ORF">Lsha_2227</name>
</gene>
<feature type="transmembrane region" description="Helical" evidence="7">
    <location>
        <begin position="288"/>
        <end position="306"/>
    </location>
</feature>
<dbReference type="Pfam" id="PF00005">
    <property type="entry name" value="ABC_tran"/>
    <property type="match status" value="1"/>
</dbReference>
<reference evidence="10 11" key="1">
    <citation type="submission" date="2015-11" db="EMBL/GenBank/DDBJ databases">
        <title>Genomic analysis of 38 Legionella species identifies large and diverse effector repertoires.</title>
        <authorList>
            <person name="Burstein D."/>
            <person name="Amaro F."/>
            <person name="Zusman T."/>
            <person name="Lifshitz Z."/>
            <person name="Cohen O."/>
            <person name="Gilbert J.A."/>
            <person name="Pupko T."/>
            <person name="Shuman H.A."/>
            <person name="Segal G."/>
        </authorList>
    </citation>
    <scope>NUCLEOTIDE SEQUENCE [LARGE SCALE GENOMIC DNA]</scope>
    <source>
        <strain evidence="10 11">ATCC 49655</strain>
    </source>
</reference>
<dbReference type="PANTHER" id="PTHR24221">
    <property type="entry name" value="ATP-BINDING CASSETTE SUB-FAMILY B"/>
    <property type="match status" value="1"/>
</dbReference>
<evidence type="ECO:0000256" key="6">
    <source>
        <dbReference type="ARBA" id="ARBA00023136"/>
    </source>
</evidence>
<dbReference type="AlphaFoldDB" id="A0A0W0YLT9"/>
<evidence type="ECO:0000313" key="10">
    <source>
        <dbReference type="EMBL" id="KTD57842.1"/>
    </source>
</evidence>
<evidence type="ECO:0000256" key="5">
    <source>
        <dbReference type="ARBA" id="ARBA00022989"/>
    </source>
</evidence>
<dbReference type="GO" id="GO:0140359">
    <property type="term" value="F:ABC-type transporter activity"/>
    <property type="evidence" value="ECO:0007669"/>
    <property type="project" value="InterPro"/>
</dbReference>
<evidence type="ECO:0000256" key="1">
    <source>
        <dbReference type="ARBA" id="ARBA00004651"/>
    </source>
</evidence>
<dbReference type="InterPro" id="IPR036640">
    <property type="entry name" value="ABC1_TM_sf"/>
</dbReference>
<evidence type="ECO:0000259" key="9">
    <source>
        <dbReference type="PROSITE" id="PS50929"/>
    </source>
</evidence>
<organism evidence="10 11">
    <name type="scientific">Legionella shakespearei DSM 23087</name>
    <dbReference type="NCBI Taxonomy" id="1122169"/>
    <lineage>
        <taxon>Bacteria</taxon>
        <taxon>Pseudomonadati</taxon>
        <taxon>Pseudomonadota</taxon>
        <taxon>Gammaproteobacteria</taxon>
        <taxon>Legionellales</taxon>
        <taxon>Legionellaceae</taxon>
        <taxon>Legionella</taxon>
    </lineage>
</organism>
<feature type="transmembrane region" description="Helical" evidence="7">
    <location>
        <begin position="206"/>
        <end position="224"/>
    </location>
</feature>
<evidence type="ECO:0000256" key="2">
    <source>
        <dbReference type="ARBA" id="ARBA00022692"/>
    </source>
</evidence>
<dbReference type="GO" id="GO:0005524">
    <property type="term" value="F:ATP binding"/>
    <property type="evidence" value="ECO:0007669"/>
    <property type="project" value="UniProtKB-KW"/>
</dbReference>
<evidence type="ECO:0000259" key="8">
    <source>
        <dbReference type="PROSITE" id="PS50893"/>
    </source>
</evidence>
<dbReference type="GO" id="GO:0005886">
    <property type="term" value="C:plasma membrane"/>
    <property type="evidence" value="ECO:0007669"/>
    <property type="project" value="UniProtKB-SubCell"/>
</dbReference>
<keyword evidence="6 7" id="KW-0472">Membrane</keyword>
<feature type="transmembrane region" description="Helical" evidence="7">
    <location>
        <begin position="153"/>
        <end position="186"/>
    </location>
</feature>
<proteinExistence type="predicted"/>
<keyword evidence="4" id="KW-0067">ATP-binding</keyword>
<evidence type="ECO:0000256" key="4">
    <source>
        <dbReference type="ARBA" id="ARBA00022840"/>
    </source>
</evidence>
<feature type="transmembrane region" description="Helical" evidence="7">
    <location>
        <begin position="26"/>
        <end position="44"/>
    </location>
</feature>
<dbReference type="PROSITE" id="PS50929">
    <property type="entry name" value="ABC_TM1F"/>
    <property type="match status" value="1"/>
</dbReference>
<dbReference type="InterPro" id="IPR027417">
    <property type="entry name" value="P-loop_NTPase"/>
</dbReference>
<keyword evidence="11" id="KW-1185">Reference proteome</keyword>
<accession>A0A0W0YLT9</accession>
<keyword evidence="3" id="KW-0547">Nucleotide-binding</keyword>
<dbReference type="InterPro" id="IPR017871">
    <property type="entry name" value="ABC_transporter-like_CS"/>
</dbReference>
<dbReference type="OrthoDB" id="6336411at2"/>
<dbReference type="PATRIC" id="fig|1122169.6.peg.2556"/>
<dbReference type="PANTHER" id="PTHR24221:SF654">
    <property type="entry name" value="ATP-BINDING CASSETTE SUB-FAMILY B MEMBER 6"/>
    <property type="match status" value="1"/>
</dbReference>